<accession>A0ABV7VUR7</accession>
<dbReference type="RefSeq" id="WP_376867629.1">
    <property type="nucleotide sequence ID" value="NZ_JBHRYB010000014.1"/>
</dbReference>
<feature type="chain" id="PRO_5047499733" evidence="1">
    <location>
        <begin position="22"/>
        <end position="199"/>
    </location>
</feature>
<keyword evidence="1" id="KW-0732">Signal</keyword>
<evidence type="ECO:0000313" key="2">
    <source>
        <dbReference type="EMBL" id="MFC3681299.1"/>
    </source>
</evidence>
<gene>
    <name evidence="2" type="ORF">ACFOMG_14435</name>
</gene>
<comment type="caution">
    <text evidence="2">The sequence shown here is derived from an EMBL/GenBank/DDBJ whole genome shotgun (WGS) entry which is preliminary data.</text>
</comment>
<feature type="signal peptide" evidence="1">
    <location>
        <begin position="1"/>
        <end position="21"/>
    </location>
</feature>
<dbReference type="EMBL" id="JBHRYB010000014">
    <property type="protein sequence ID" value="MFC3681299.1"/>
    <property type="molecule type" value="Genomic_DNA"/>
</dbReference>
<proteinExistence type="predicted"/>
<keyword evidence="3" id="KW-1185">Reference proteome</keyword>
<reference evidence="3" key="1">
    <citation type="journal article" date="2019" name="Int. J. Syst. Evol. Microbiol.">
        <title>The Global Catalogue of Microorganisms (GCM) 10K type strain sequencing project: providing services to taxonomists for standard genome sequencing and annotation.</title>
        <authorList>
            <consortium name="The Broad Institute Genomics Platform"/>
            <consortium name="The Broad Institute Genome Sequencing Center for Infectious Disease"/>
            <person name="Wu L."/>
            <person name="Ma J."/>
        </authorList>
    </citation>
    <scope>NUCLEOTIDE SEQUENCE [LARGE SCALE GENOMIC DNA]</scope>
    <source>
        <strain evidence="3">KCTC 42424</strain>
    </source>
</reference>
<dbReference type="Proteomes" id="UP001595722">
    <property type="component" value="Unassembled WGS sequence"/>
</dbReference>
<evidence type="ECO:0000313" key="3">
    <source>
        <dbReference type="Proteomes" id="UP001595722"/>
    </source>
</evidence>
<organism evidence="2 3">
    <name type="scientific">Bacterioplanoides pacificum</name>
    <dbReference type="NCBI Taxonomy" id="1171596"/>
    <lineage>
        <taxon>Bacteria</taxon>
        <taxon>Pseudomonadati</taxon>
        <taxon>Pseudomonadota</taxon>
        <taxon>Gammaproteobacteria</taxon>
        <taxon>Oceanospirillales</taxon>
        <taxon>Oceanospirillaceae</taxon>
        <taxon>Bacterioplanoides</taxon>
    </lineage>
</organism>
<sequence length="199" mass="22730">MSVFKILLLGLVLPLHFTSAAATQANTCLYPDRHSGELQQGQSCGTLRNGLLQLDNNIRSRIHWSKFGMQCIFVNSHDQRGWFYVNQNGLGRRSPFYQDNDCNAFSAGLAVGLEDNKVVFFNQLMAIEKRTDYSWASHFYQGFAKVCRGQLEKEYDQHGEHYQLQGGQCGFIDRNFREVIAVQYSFSNTPEPDVDSRTQ</sequence>
<evidence type="ECO:0000256" key="1">
    <source>
        <dbReference type="SAM" id="SignalP"/>
    </source>
</evidence>
<name>A0ABV7VUR7_9GAMM</name>
<protein>
    <submittedName>
        <fullName evidence="2">Uncharacterized protein</fullName>
    </submittedName>
</protein>